<evidence type="ECO:0000259" key="2">
    <source>
        <dbReference type="Pfam" id="PF23305"/>
    </source>
</evidence>
<gene>
    <name evidence="3" type="ORF">J8A68_004054</name>
</gene>
<dbReference type="Pfam" id="PF23305">
    <property type="entry name" value="DUF7082"/>
    <property type="match status" value="1"/>
</dbReference>
<dbReference type="Proteomes" id="UP000694255">
    <property type="component" value="Unassembled WGS sequence"/>
</dbReference>
<feature type="domain" description="DUF7082" evidence="2">
    <location>
        <begin position="300"/>
        <end position="506"/>
    </location>
</feature>
<evidence type="ECO:0000313" key="3">
    <source>
        <dbReference type="EMBL" id="KAG7662406.1"/>
    </source>
</evidence>
<protein>
    <recommendedName>
        <fullName evidence="2">DUF7082 domain-containing protein</fullName>
    </recommendedName>
</protein>
<dbReference type="AlphaFoldDB" id="A0A8J5QBX7"/>
<proteinExistence type="predicted"/>
<accession>A0A8J5QBX7</accession>
<reference evidence="3 4" key="1">
    <citation type="journal article" date="2021" name="DNA Res.">
        <title>Genome analysis of Candida subhashii reveals its hybrid nature and dual mitochondrial genome conformations.</title>
        <authorList>
            <person name="Mixao V."/>
            <person name="Hegedusova E."/>
            <person name="Saus E."/>
            <person name="Pryszcz L.P."/>
            <person name="Cillingova A."/>
            <person name="Nosek J."/>
            <person name="Gabaldon T."/>
        </authorList>
    </citation>
    <scope>NUCLEOTIDE SEQUENCE [LARGE SCALE GENOMIC DNA]</scope>
    <source>
        <strain evidence="3 4">CBS 10753</strain>
    </source>
</reference>
<dbReference type="GeneID" id="73470854"/>
<comment type="caution">
    <text evidence="3">The sequence shown here is derived from an EMBL/GenBank/DDBJ whole genome shotgun (WGS) entry which is preliminary data.</text>
</comment>
<keyword evidence="4" id="KW-1185">Reference proteome</keyword>
<organism evidence="3 4">
    <name type="scientific">[Candida] subhashii</name>
    <dbReference type="NCBI Taxonomy" id="561895"/>
    <lineage>
        <taxon>Eukaryota</taxon>
        <taxon>Fungi</taxon>
        <taxon>Dikarya</taxon>
        <taxon>Ascomycota</taxon>
        <taxon>Saccharomycotina</taxon>
        <taxon>Pichiomycetes</taxon>
        <taxon>Debaryomycetaceae</taxon>
        <taxon>Spathaspora</taxon>
    </lineage>
</organism>
<dbReference type="RefSeq" id="XP_049262639.1">
    <property type="nucleotide sequence ID" value="XM_049407972.1"/>
</dbReference>
<evidence type="ECO:0000313" key="4">
    <source>
        <dbReference type="Proteomes" id="UP000694255"/>
    </source>
</evidence>
<dbReference type="OrthoDB" id="1751210at2759"/>
<evidence type="ECO:0000256" key="1">
    <source>
        <dbReference type="SAM" id="MobiDB-lite"/>
    </source>
</evidence>
<feature type="compositionally biased region" description="Low complexity" evidence="1">
    <location>
        <begin position="231"/>
        <end position="241"/>
    </location>
</feature>
<dbReference type="EMBL" id="JAGSYN010000179">
    <property type="protein sequence ID" value="KAG7662406.1"/>
    <property type="molecule type" value="Genomic_DNA"/>
</dbReference>
<feature type="region of interest" description="Disordered" evidence="1">
    <location>
        <begin position="366"/>
        <end position="390"/>
    </location>
</feature>
<dbReference type="InterPro" id="IPR055509">
    <property type="entry name" value="DUF7082"/>
</dbReference>
<name>A0A8J5QBX7_9ASCO</name>
<sequence>MLDPTDPNQLNDFSLSMNTTNYLLDEPVEDNVLLNYMTSTINYAQDNNSEGVPALALQQQPQASQVPINGAVLGLMSATNLDPSGNSSSESSYNAGQSYYGSYIESQQQSYRSASSSIYSDPPQKQQTFVAQKGIDSVDYNANSSNTTPIHDNSNIASSMNSLFDTNTAHSLSYNYQPTSQFNSVISPRINFEIPPHQFPQHPTAAAIPSVHDNIQYSNGQARQNPRKRSVSYYSSPSIKSEAGTPQLGMTTKRRYRVVRGVSAGGCTTRPPKESIDSTSLYLPTELNLVGASVDDICYPKWTKSEKEDRRRIIRIERIQNGPKLLANFTIVGGANENPITLPPPPNVDVVEVSCLECNVKVNDFESPYDSQSSDDEGMTGGNNSPKNYIKSDANGEYYQYYITSVEVVEIVELLIGTQTKDPAEKRRERGRVRSNLVPFWSKKPISSRMNENGTMQQSHSSVPTNQDYRVELAKRIMGYEIRKPRGFDKEVRILRWDKLVPALKRALQSYYTEIPQCDAHLQF</sequence>
<feature type="region of interest" description="Disordered" evidence="1">
    <location>
        <begin position="219"/>
        <end position="246"/>
    </location>
</feature>